<dbReference type="InterPro" id="IPR001734">
    <property type="entry name" value="Na/solute_symporter"/>
</dbReference>
<evidence type="ECO:0000256" key="4">
    <source>
        <dbReference type="ARBA" id="ARBA00022989"/>
    </source>
</evidence>
<feature type="transmembrane region" description="Helical" evidence="7">
    <location>
        <begin position="412"/>
        <end position="434"/>
    </location>
</feature>
<evidence type="ECO:0000256" key="2">
    <source>
        <dbReference type="ARBA" id="ARBA00006434"/>
    </source>
</evidence>
<dbReference type="KEGG" id="aplc:110976131"/>
<evidence type="ECO:0000256" key="6">
    <source>
        <dbReference type="RuleBase" id="RU362091"/>
    </source>
</evidence>
<dbReference type="Proteomes" id="UP000694845">
    <property type="component" value="Unplaced"/>
</dbReference>
<evidence type="ECO:0000313" key="8">
    <source>
        <dbReference type="Proteomes" id="UP000694845"/>
    </source>
</evidence>
<protein>
    <submittedName>
        <fullName evidence="9">Sodium/glucose cotransporter 4-like</fullName>
    </submittedName>
</protein>
<dbReference type="PROSITE" id="PS00457">
    <property type="entry name" value="NA_SOLUT_SYMP_2"/>
    <property type="match status" value="1"/>
</dbReference>
<dbReference type="InterPro" id="IPR038377">
    <property type="entry name" value="Na/Glc_symporter_sf"/>
</dbReference>
<keyword evidence="5 7" id="KW-0472">Membrane</keyword>
<feature type="transmembrane region" description="Helical" evidence="7">
    <location>
        <begin position="516"/>
        <end position="538"/>
    </location>
</feature>
<name>A0A8B7XVH0_ACAPL</name>
<feature type="transmembrane region" description="Helical" evidence="7">
    <location>
        <begin position="20"/>
        <end position="40"/>
    </location>
</feature>
<keyword evidence="3 7" id="KW-0812">Transmembrane</keyword>
<proteinExistence type="inferred from homology"/>
<accession>A0A8B7XVH0</accession>
<feature type="transmembrane region" description="Helical" evidence="7">
    <location>
        <begin position="303"/>
        <end position="323"/>
    </location>
</feature>
<dbReference type="AlphaFoldDB" id="A0A8B7XVH0"/>
<evidence type="ECO:0000256" key="3">
    <source>
        <dbReference type="ARBA" id="ARBA00022692"/>
    </source>
</evidence>
<dbReference type="RefSeq" id="XP_022084854.1">
    <property type="nucleotide sequence ID" value="XM_022229162.1"/>
</dbReference>
<dbReference type="PANTHER" id="PTHR11819">
    <property type="entry name" value="SOLUTE CARRIER FAMILY 5"/>
    <property type="match status" value="1"/>
</dbReference>
<evidence type="ECO:0000256" key="5">
    <source>
        <dbReference type="ARBA" id="ARBA00023136"/>
    </source>
</evidence>
<feature type="transmembrane region" description="Helical" evidence="7">
    <location>
        <begin position="103"/>
        <end position="126"/>
    </location>
</feature>
<gene>
    <name evidence="9" type="primary">LOC110976131</name>
</gene>
<feature type="transmembrane region" description="Helical" evidence="7">
    <location>
        <begin position="475"/>
        <end position="496"/>
    </location>
</feature>
<feature type="transmembrane region" description="Helical" evidence="7">
    <location>
        <begin position="168"/>
        <end position="195"/>
    </location>
</feature>
<evidence type="ECO:0000313" key="9">
    <source>
        <dbReference type="RefSeq" id="XP_022084854.1"/>
    </source>
</evidence>
<feature type="transmembrane region" description="Helical" evidence="7">
    <location>
        <begin position="264"/>
        <end position="282"/>
    </location>
</feature>
<dbReference type="NCBIfam" id="TIGR00813">
    <property type="entry name" value="sss"/>
    <property type="match status" value="1"/>
</dbReference>
<comment type="similarity">
    <text evidence="2 6">Belongs to the sodium:solute symporter (SSF) (TC 2.A.21) family.</text>
</comment>
<organism evidence="8 9">
    <name type="scientific">Acanthaster planci</name>
    <name type="common">Crown-of-thorns starfish</name>
    <dbReference type="NCBI Taxonomy" id="133434"/>
    <lineage>
        <taxon>Eukaryota</taxon>
        <taxon>Metazoa</taxon>
        <taxon>Echinodermata</taxon>
        <taxon>Eleutherozoa</taxon>
        <taxon>Asterozoa</taxon>
        <taxon>Asteroidea</taxon>
        <taxon>Valvatacea</taxon>
        <taxon>Valvatida</taxon>
        <taxon>Acanthasteridae</taxon>
        <taxon>Acanthaster</taxon>
    </lineage>
</organism>
<dbReference type="FunFam" id="1.20.1730.10:FF:000027">
    <property type="entry name" value="Uncharacterized protein"/>
    <property type="match status" value="1"/>
</dbReference>
<dbReference type="OMA" id="KKIVAWN"/>
<dbReference type="GeneID" id="110976131"/>
<feature type="transmembrane region" description="Helical" evidence="7">
    <location>
        <begin position="138"/>
        <end position="162"/>
    </location>
</feature>
<keyword evidence="8" id="KW-1185">Reference proteome</keyword>
<dbReference type="PROSITE" id="PS50283">
    <property type="entry name" value="NA_SOLUT_SYMP_3"/>
    <property type="match status" value="1"/>
</dbReference>
<comment type="subcellular location">
    <subcellularLocation>
        <location evidence="1">Membrane</location>
        <topology evidence="1">Multi-pass membrane protein</topology>
    </subcellularLocation>
</comment>
<evidence type="ECO:0000256" key="1">
    <source>
        <dbReference type="ARBA" id="ARBA00004141"/>
    </source>
</evidence>
<dbReference type="GO" id="GO:0005886">
    <property type="term" value="C:plasma membrane"/>
    <property type="evidence" value="ECO:0007669"/>
    <property type="project" value="TreeGrafter"/>
</dbReference>
<dbReference type="PANTHER" id="PTHR11819:SF196">
    <property type="entry name" value="SODIUM_GLUCOSE COTRANSPORTER 4"/>
    <property type="match status" value="1"/>
</dbReference>
<dbReference type="Gene3D" id="1.20.1730.10">
    <property type="entry name" value="Sodium/glucose cotransporter"/>
    <property type="match status" value="1"/>
</dbReference>
<feature type="transmembrane region" description="Helical" evidence="7">
    <location>
        <begin position="61"/>
        <end position="83"/>
    </location>
</feature>
<dbReference type="PROSITE" id="PS00456">
    <property type="entry name" value="NA_SOLUT_SYMP_1"/>
    <property type="match status" value="1"/>
</dbReference>
<dbReference type="GO" id="GO:0005412">
    <property type="term" value="F:D-glucose:sodium symporter activity"/>
    <property type="evidence" value="ECO:0007669"/>
    <property type="project" value="TreeGrafter"/>
</dbReference>
<sequence>MGSTESSSSAADGDTPALTTLDFIIIALHFLIVFLLGIWASHRSNRGTTSGYFLAGRDMSWWLVGLSLYVSNIGSISFIGLAGTASASGYAVISYEFHGLFSLLLLGFFFIPIYFASGVFTVPGYLKTRFGGERLRMGLAIIALVFIVIGISSEMYAGIIIIQQALGWNIYICIGILLVLTTVYTMAGGLTAVIYTDALQAVIMIGGAFILMIIAFVRIGGMENLKSEFLMAVPNTTQWESNSTCGVPTEQAFHIFQDASSSGLPWPGVIFGVLLLSAWYFCANQVLVQRSLAARNVTHAKAGSILAGYFKILPMFLMIYPGMISRALWPDEVGCQEPEICKKVCNNPAGCADIAYPRLVLYLMPMGIKGLMLAAMMAALMSTLTSVFNSASSVFTMDLWKQFRPKPSELELVIVGRVVTLVLACISILWLPIIQAYGTGQLFVFIQSMTSYFSPPMFAIYVAGMFWERTNEPGAFFGLVVGFLIGVTRLVLDFVYGLPSCAEPDERPGVLRNLHYLYFACVLFMVSLLVTVVVSLLTKPIPREKLIRLTWWTRHSSKVRQPMEESQQGDRVNGHYEMVENGSPKVEDDNIEVEISIPRRAWYWLCGVGSTNKQPSMEMTPEEREHLEAKMTSIEEDPKWRRVVLVNAFVLVAVGITFFAVFA</sequence>
<reference evidence="9" key="1">
    <citation type="submission" date="2025-08" db="UniProtKB">
        <authorList>
            <consortium name="RefSeq"/>
        </authorList>
    </citation>
    <scope>IDENTIFICATION</scope>
</reference>
<dbReference type="OrthoDB" id="6132759at2759"/>
<feature type="transmembrane region" description="Helical" evidence="7">
    <location>
        <begin position="440"/>
        <end position="463"/>
    </location>
</feature>
<feature type="transmembrane region" description="Helical" evidence="7">
    <location>
        <begin position="371"/>
        <end position="391"/>
    </location>
</feature>
<evidence type="ECO:0000256" key="7">
    <source>
        <dbReference type="SAM" id="Phobius"/>
    </source>
</evidence>
<dbReference type="Pfam" id="PF00474">
    <property type="entry name" value="SSF"/>
    <property type="match status" value="1"/>
</dbReference>
<feature type="transmembrane region" description="Helical" evidence="7">
    <location>
        <begin position="202"/>
        <end position="221"/>
    </location>
</feature>
<keyword evidence="4 7" id="KW-1133">Transmembrane helix</keyword>
<dbReference type="InterPro" id="IPR018212">
    <property type="entry name" value="Na/solute_symporter_CS"/>
</dbReference>
<feature type="transmembrane region" description="Helical" evidence="7">
    <location>
        <begin position="643"/>
        <end position="662"/>
    </location>
</feature>